<evidence type="ECO:0008006" key="3">
    <source>
        <dbReference type="Google" id="ProtNLM"/>
    </source>
</evidence>
<evidence type="ECO:0000313" key="2">
    <source>
        <dbReference type="Proteomes" id="UP000192276"/>
    </source>
</evidence>
<name>A0A1V9EKX2_9BACT</name>
<evidence type="ECO:0000313" key="1">
    <source>
        <dbReference type="EMBL" id="OQP46793.1"/>
    </source>
</evidence>
<reference evidence="2" key="1">
    <citation type="submission" date="2016-04" db="EMBL/GenBank/DDBJ databases">
        <authorList>
            <person name="Chen L."/>
            <person name="Zhuang W."/>
            <person name="Wang G."/>
        </authorList>
    </citation>
    <scope>NUCLEOTIDE SEQUENCE [LARGE SCALE GENOMIC DNA]</scope>
    <source>
        <strain evidence="2">208</strain>
    </source>
</reference>
<comment type="caution">
    <text evidence="1">The sequence shown here is derived from an EMBL/GenBank/DDBJ whole genome shotgun (WGS) entry which is preliminary data.</text>
</comment>
<keyword evidence="2" id="KW-1185">Reference proteome</keyword>
<dbReference type="Proteomes" id="UP000192276">
    <property type="component" value="Unassembled WGS sequence"/>
</dbReference>
<accession>A0A1V9EKX2</accession>
<proteinExistence type="predicted"/>
<protein>
    <recommendedName>
        <fullName evidence="3">Transglutaminase-like domain-containing protein</fullName>
    </recommendedName>
</protein>
<dbReference type="AlphaFoldDB" id="A0A1V9EKX2"/>
<organism evidence="1 2">
    <name type="scientific">Niastella populi</name>
    <dbReference type="NCBI Taxonomy" id="550983"/>
    <lineage>
        <taxon>Bacteria</taxon>
        <taxon>Pseudomonadati</taxon>
        <taxon>Bacteroidota</taxon>
        <taxon>Chitinophagia</taxon>
        <taxon>Chitinophagales</taxon>
        <taxon>Chitinophagaceae</taxon>
        <taxon>Niastella</taxon>
    </lineage>
</organism>
<dbReference type="EMBL" id="LWBP01000243">
    <property type="protein sequence ID" value="OQP46793.1"/>
    <property type="molecule type" value="Genomic_DNA"/>
</dbReference>
<gene>
    <name evidence="1" type="ORF">A4R26_07655</name>
</gene>
<sequence>MYPIDTRANRIQFDFCGEPISFDFNKNLVPAEPVLSTETSVKAFYRNLNGADYDVVINALQAYKEKFKPNDWLFYQLIRKTAQQISPKTDDYHRYTLYKWYFLSRTGYDALLAVSGDYILFYIHCEENTYNIPNRVVNGKQYVCLNYHDYGNNIDFQKNRFSVVELVVPDAKNSFSYKITHLPEFRSTDYKVKELRFNYNDNEYQYKVKLNNQIQTLFINYPVVDYSLYLNIPLSRETYYSLIPLLKKSVKGLSVKNGVDYLMRFTRYAFLFEPDTQVFGSEKRLSPEQTLLYDQSDCEDRVALFYCLVKEIYNLPMIVLSYPKHVTIAVQFNKPVGKPIIYNGNKYTVCEPTPQKEDLLVGQLLPELKKTPFEVMYVYNPQKN</sequence>
<dbReference type="STRING" id="550983.A4R26_07655"/>